<dbReference type="PROSITE" id="PS51257">
    <property type="entry name" value="PROKAR_LIPOPROTEIN"/>
    <property type="match status" value="1"/>
</dbReference>
<evidence type="ECO:0000313" key="2">
    <source>
        <dbReference type="Proteomes" id="UP001549184"/>
    </source>
</evidence>
<proteinExistence type="predicted"/>
<name>A0ABV2JYC5_9GAMM</name>
<sequence>MRRLLIPLVTVSILALGGCATNKRKDDLTTTLNAYASTVRWGDFNSALNFVDPKVREEHPIPPLEMSRYQQYKVSGYDEGNGPTPNGEFEAKQVVKINLVNVNTQAERTVTDHQTWRYDAESKHWYLETGLPDISAGKL</sequence>
<dbReference type="EMBL" id="JBEPMU010000004">
    <property type="protein sequence ID" value="MET3653380.1"/>
    <property type="molecule type" value="Genomic_DNA"/>
</dbReference>
<dbReference type="Proteomes" id="UP001549184">
    <property type="component" value="Unassembled WGS sequence"/>
</dbReference>
<reference evidence="1 2" key="1">
    <citation type="submission" date="2024-06" db="EMBL/GenBank/DDBJ databases">
        <title>Sorghum-associated microbial communities from plants grown in Nebraska, USA.</title>
        <authorList>
            <person name="Schachtman D."/>
        </authorList>
    </citation>
    <scope>NUCLEOTIDE SEQUENCE [LARGE SCALE GENOMIC DNA]</scope>
    <source>
        <strain evidence="1 2">1073</strain>
    </source>
</reference>
<keyword evidence="2" id="KW-1185">Reference proteome</keyword>
<evidence type="ECO:0000313" key="1">
    <source>
        <dbReference type="EMBL" id="MET3653380.1"/>
    </source>
</evidence>
<protein>
    <recommendedName>
        <fullName evidence="3">Lipoprotein</fullName>
    </recommendedName>
</protein>
<comment type="caution">
    <text evidence="1">The sequence shown here is derived from an EMBL/GenBank/DDBJ whole genome shotgun (WGS) entry which is preliminary data.</text>
</comment>
<dbReference type="RefSeq" id="WP_354014764.1">
    <property type="nucleotide sequence ID" value="NZ_JBEPMU010000004.1"/>
</dbReference>
<accession>A0ABV2JYC5</accession>
<gene>
    <name evidence="1" type="ORF">ABIC75_003116</name>
</gene>
<evidence type="ECO:0008006" key="3">
    <source>
        <dbReference type="Google" id="ProtNLM"/>
    </source>
</evidence>
<organism evidence="1 2">
    <name type="scientific">Dyella japonica</name>
    <dbReference type="NCBI Taxonomy" id="231455"/>
    <lineage>
        <taxon>Bacteria</taxon>
        <taxon>Pseudomonadati</taxon>
        <taxon>Pseudomonadota</taxon>
        <taxon>Gammaproteobacteria</taxon>
        <taxon>Lysobacterales</taxon>
        <taxon>Rhodanobacteraceae</taxon>
        <taxon>Dyella</taxon>
    </lineage>
</organism>